<comment type="caution">
    <text evidence="7">The sequence shown here is derived from an EMBL/GenBank/DDBJ whole genome shotgun (WGS) entry which is preliminary data.</text>
</comment>
<evidence type="ECO:0000256" key="3">
    <source>
        <dbReference type="ARBA" id="ARBA00022989"/>
    </source>
</evidence>
<comment type="subcellular location">
    <subcellularLocation>
        <location evidence="1">Membrane</location>
        <topology evidence="1">Multi-pass membrane protein</topology>
    </subcellularLocation>
</comment>
<keyword evidence="4 5" id="KW-0472">Membrane</keyword>
<name>A0ABU1VWA1_9GAMM</name>
<organism evidence="7 8">
    <name type="scientific">Rheinheimera soli</name>
    <dbReference type="NCBI Taxonomy" id="443616"/>
    <lineage>
        <taxon>Bacteria</taxon>
        <taxon>Pseudomonadati</taxon>
        <taxon>Pseudomonadota</taxon>
        <taxon>Gammaproteobacteria</taxon>
        <taxon>Chromatiales</taxon>
        <taxon>Chromatiaceae</taxon>
        <taxon>Rheinheimera</taxon>
    </lineage>
</organism>
<evidence type="ECO:0000259" key="6">
    <source>
        <dbReference type="Pfam" id="PF00892"/>
    </source>
</evidence>
<dbReference type="PANTHER" id="PTHR32322">
    <property type="entry name" value="INNER MEMBRANE TRANSPORTER"/>
    <property type="match status" value="1"/>
</dbReference>
<dbReference type="InterPro" id="IPR050638">
    <property type="entry name" value="AA-Vitamin_Transporters"/>
</dbReference>
<feature type="domain" description="EamA" evidence="6">
    <location>
        <begin position="151"/>
        <end position="282"/>
    </location>
</feature>
<keyword evidence="8" id="KW-1185">Reference proteome</keyword>
<evidence type="ECO:0000313" key="7">
    <source>
        <dbReference type="EMBL" id="MDR7120004.1"/>
    </source>
</evidence>
<feature type="transmembrane region" description="Helical" evidence="5">
    <location>
        <begin position="265"/>
        <end position="284"/>
    </location>
</feature>
<protein>
    <submittedName>
        <fullName evidence="7">Drug/metabolite transporter (DMT)-like permease</fullName>
    </submittedName>
</protein>
<feature type="transmembrane region" description="Helical" evidence="5">
    <location>
        <begin position="209"/>
        <end position="228"/>
    </location>
</feature>
<evidence type="ECO:0000256" key="1">
    <source>
        <dbReference type="ARBA" id="ARBA00004141"/>
    </source>
</evidence>
<dbReference type="Pfam" id="PF00892">
    <property type="entry name" value="EamA"/>
    <property type="match status" value="2"/>
</dbReference>
<evidence type="ECO:0000256" key="2">
    <source>
        <dbReference type="ARBA" id="ARBA00022692"/>
    </source>
</evidence>
<evidence type="ECO:0000256" key="4">
    <source>
        <dbReference type="ARBA" id="ARBA00023136"/>
    </source>
</evidence>
<feature type="transmembrane region" description="Helical" evidence="5">
    <location>
        <begin position="185"/>
        <end position="203"/>
    </location>
</feature>
<feature type="transmembrane region" description="Helical" evidence="5">
    <location>
        <begin position="121"/>
        <end position="142"/>
    </location>
</feature>
<gene>
    <name evidence="7" type="ORF">J2W69_000919</name>
</gene>
<dbReference type="SUPFAM" id="SSF103481">
    <property type="entry name" value="Multidrug resistance efflux transporter EmrE"/>
    <property type="match status" value="2"/>
</dbReference>
<dbReference type="Proteomes" id="UP001257909">
    <property type="component" value="Unassembled WGS sequence"/>
</dbReference>
<dbReference type="PANTHER" id="PTHR32322:SF9">
    <property type="entry name" value="AMINO-ACID METABOLITE EFFLUX PUMP-RELATED"/>
    <property type="match status" value="1"/>
</dbReference>
<dbReference type="Gene3D" id="1.10.3730.20">
    <property type="match status" value="1"/>
</dbReference>
<dbReference type="EMBL" id="JAVDWR010000001">
    <property type="protein sequence ID" value="MDR7120004.1"/>
    <property type="molecule type" value="Genomic_DNA"/>
</dbReference>
<dbReference type="InterPro" id="IPR000620">
    <property type="entry name" value="EamA_dom"/>
</dbReference>
<keyword evidence="2 5" id="KW-0812">Transmembrane</keyword>
<feature type="domain" description="EamA" evidence="6">
    <location>
        <begin position="10"/>
        <end position="137"/>
    </location>
</feature>
<dbReference type="RefSeq" id="WP_310275002.1">
    <property type="nucleotide sequence ID" value="NZ_JAVDWR010000001.1"/>
</dbReference>
<feature type="transmembrane region" description="Helical" evidence="5">
    <location>
        <begin position="66"/>
        <end position="87"/>
    </location>
</feature>
<feature type="transmembrane region" description="Helical" evidence="5">
    <location>
        <begin position="33"/>
        <end position="54"/>
    </location>
</feature>
<sequence>MQPASFIRLFSLAAIWGSSFLFMRIAVGTLGPAALMTGRVLFAAVFLAGMGWLLKKHQLDLKNNWKHFFILGFFNSALPFLLFAYAAQTLTASVLSVLNATAPIWGALIGILVFRQGLNLRILLGLVLGISGVAILVGFDPVVLEPGALVAVFCAAAAAFCYGIATHYTRLAKTVAPYTNAHGSMWTSTLMLAPVMLLFPVQADISVNVAFAVLALGVICTGVAYLLYFRLVQDEGATPALTVTFLIPVFGVFWGHVFLDEALGWHTFVGVAVVITGTSLVTGFKPSALFRVKAS</sequence>
<feature type="transmembrane region" description="Helical" evidence="5">
    <location>
        <begin position="93"/>
        <end position="114"/>
    </location>
</feature>
<feature type="transmembrane region" description="Helical" evidence="5">
    <location>
        <begin position="148"/>
        <end position="165"/>
    </location>
</feature>
<feature type="transmembrane region" description="Helical" evidence="5">
    <location>
        <begin position="7"/>
        <end position="27"/>
    </location>
</feature>
<feature type="transmembrane region" description="Helical" evidence="5">
    <location>
        <begin position="240"/>
        <end position="259"/>
    </location>
</feature>
<reference evidence="7 8" key="1">
    <citation type="submission" date="2023-07" db="EMBL/GenBank/DDBJ databases">
        <title>Sorghum-associated microbial communities from plants grown in Nebraska, USA.</title>
        <authorList>
            <person name="Schachtman D."/>
        </authorList>
    </citation>
    <scope>NUCLEOTIDE SEQUENCE [LARGE SCALE GENOMIC DNA]</scope>
    <source>
        <strain evidence="7 8">4138</strain>
    </source>
</reference>
<dbReference type="InterPro" id="IPR037185">
    <property type="entry name" value="EmrE-like"/>
</dbReference>
<evidence type="ECO:0000256" key="5">
    <source>
        <dbReference type="SAM" id="Phobius"/>
    </source>
</evidence>
<accession>A0ABU1VWA1</accession>
<keyword evidence="3 5" id="KW-1133">Transmembrane helix</keyword>
<proteinExistence type="predicted"/>
<evidence type="ECO:0000313" key="8">
    <source>
        <dbReference type="Proteomes" id="UP001257909"/>
    </source>
</evidence>